<reference evidence="2 3" key="1">
    <citation type="submission" date="2019-07" db="EMBL/GenBank/DDBJ databases">
        <title>Whole genome shotgun sequence of Pseudonocardia sulfidoxydans NBRC 16205.</title>
        <authorList>
            <person name="Hosoyama A."/>
            <person name="Uohara A."/>
            <person name="Ohji S."/>
            <person name="Ichikawa N."/>
        </authorList>
    </citation>
    <scope>NUCLEOTIDE SEQUENCE [LARGE SCALE GENOMIC DNA]</scope>
    <source>
        <strain evidence="2 3">NBRC 16205</strain>
    </source>
</reference>
<evidence type="ECO:0000259" key="1">
    <source>
        <dbReference type="Pfam" id="PF07746"/>
    </source>
</evidence>
<name>A0A511DM09_9PSEU</name>
<dbReference type="AlphaFoldDB" id="A0A511DM09"/>
<sequence>MTMPLESFDPQLRANDFVQDLKWDEGLRARFVADEDAVLAGYDMTGAERAAIRERDFRALHDMGLHPYLLSQLARLVFGTGENAGSSTPATALLRSLLGDDYDRYVTSRG</sequence>
<organism evidence="2 3">
    <name type="scientific">Pseudonocardia sulfidoxydans NBRC 16205</name>
    <dbReference type="NCBI Taxonomy" id="1223511"/>
    <lineage>
        <taxon>Bacteria</taxon>
        <taxon>Bacillati</taxon>
        <taxon>Actinomycetota</taxon>
        <taxon>Actinomycetes</taxon>
        <taxon>Pseudonocardiales</taxon>
        <taxon>Pseudonocardiaceae</taxon>
        <taxon>Pseudonocardia</taxon>
    </lineage>
</organism>
<protein>
    <recommendedName>
        <fullName evidence="1">Extradiol ring-cleavage dioxygenase LigAB LigA subunit domain-containing protein</fullName>
    </recommendedName>
</protein>
<evidence type="ECO:0000313" key="3">
    <source>
        <dbReference type="Proteomes" id="UP000321685"/>
    </source>
</evidence>
<evidence type="ECO:0000313" key="2">
    <source>
        <dbReference type="EMBL" id="GEL25293.1"/>
    </source>
</evidence>
<dbReference type="SUPFAM" id="SSF48076">
    <property type="entry name" value="LigA subunit of an aromatic-ring-opening dioxygenase LigAB"/>
    <property type="match status" value="1"/>
</dbReference>
<dbReference type="Gene3D" id="1.10.700.10">
    <property type="entry name" value="Dioxygenase LigAB, LigA subunit"/>
    <property type="match status" value="1"/>
</dbReference>
<feature type="domain" description="Extradiol ring-cleavage dioxygenase LigAB LigA subunit" evidence="1">
    <location>
        <begin position="15"/>
        <end position="77"/>
    </location>
</feature>
<proteinExistence type="predicted"/>
<dbReference type="Proteomes" id="UP000321685">
    <property type="component" value="Unassembled WGS sequence"/>
</dbReference>
<comment type="caution">
    <text evidence="2">The sequence shown here is derived from an EMBL/GenBank/DDBJ whole genome shotgun (WGS) entry which is preliminary data.</text>
</comment>
<gene>
    <name evidence="2" type="ORF">PSU4_42470</name>
</gene>
<keyword evidence="3" id="KW-1185">Reference proteome</keyword>
<dbReference type="InterPro" id="IPR036622">
    <property type="entry name" value="LigA_sf"/>
</dbReference>
<dbReference type="InterPro" id="IPR011986">
    <property type="entry name" value="Xdiol_dOase_LigA"/>
</dbReference>
<dbReference type="EMBL" id="BJVJ01000050">
    <property type="protein sequence ID" value="GEL25293.1"/>
    <property type="molecule type" value="Genomic_DNA"/>
</dbReference>
<dbReference type="Pfam" id="PF07746">
    <property type="entry name" value="LigA"/>
    <property type="match status" value="1"/>
</dbReference>
<accession>A0A511DM09</accession>